<dbReference type="FunFam" id="3.40.50.300:FF:001091">
    <property type="entry name" value="Probable disease resistance protein At1g61300"/>
    <property type="match status" value="1"/>
</dbReference>
<dbReference type="SUPFAM" id="SSF52540">
    <property type="entry name" value="P-loop containing nucleoside triphosphate hydrolases"/>
    <property type="match status" value="1"/>
</dbReference>
<dbReference type="InterPro" id="IPR042197">
    <property type="entry name" value="Apaf_helical"/>
</dbReference>
<keyword evidence="7" id="KW-1185">Reference proteome</keyword>
<evidence type="ECO:0000256" key="4">
    <source>
        <dbReference type="SAM" id="Coils"/>
    </source>
</evidence>
<proteinExistence type="predicted"/>
<keyword evidence="2" id="KW-0611">Plant defense</keyword>
<dbReference type="InterPro" id="IPR050905">
    <property type="entry name" value="Plant_NBS-LRR"/>
</dbReference>
<keyword evidence="3" id="KW-0067">ATP-binding</keyword>
<keyword evidence="1" id="KW-0547">Nucleotide-binding</keyword>
<accession>A0A4D6MJC5</accession>
<dbReference type="PANTHER" id="PTHR33463:SF105">
    <property type="entry name" value="AND NB-ARC DOMAIN DISEASE RESISTANCE PROTEIN, PUTATIVE-RELATED"/>
    <property type="match status" value="1"/>
</dbReference>
<dbReference type="GO" id="GO:0005524">
    <property type="term" value="F:ATP binding"/>
    <property type="evidence" value="ECO:0007669"/>
    <property type="project" value="UniProtKB-KW"/>
</dbReference>
<evidence type="ECO:0000256" key="1">
    <source>
        <dbReference type="ARBA" id="ARBA00022741"/>
    </source>
</evidence>
<dbReference type="Gene3D" id="1.10.8.430">
    <property type="entry name" value="Helical domain of apoptotic protease-activating factors"/>
    <property type="match status" value="1"/>
</dbReference>
<evidence type="ECO:0000256" key="3">
    <source>
        <dbReference type="ARBA" id="ARBA00022840"/>
    </source>
</evidence>
<name>A0A4D6MJC5_VIGUN</name>
<dbReference type="PRINTS" id="PR00364">
    <property type="entry name" value="DISEASERSIST"/>
</dbReference>
<dbReference type="GO" id="GO:0043531">
    <property type="term" value="F:ADP binding"/>
    <property type="evidence" value="ECO:0007669"/>
    <property type="project" value="InterPro"/>
</dbReference>
<protein>
    <submittedName>
        <fullName evidence="6">Disease resistance protein RPS5</fullName>
    </submittedName>
</protein>
<evidence type="ECO:0000313" key="7">
    <source>
        <dbReference type="Proteomes" id="UP000501690"/>
    </source>
</evidence>
<evidence type="ECO:0000259" key="5">
    <source>
        <dbReference type="Pfam" id="PF00931"/>
    </source>
</evidence>
<dbReference type="Pfam" id="PF00931">
    <property type="entry name" value="NB-ARC"/>
    <property type="match status" value="1"/>
</dbReference>
<feature type="coiled-coil region" evidence="4">
    <location>
        <begin position="41"/>
        <end position="89"/>
    </location>
</feature>
<dbReference type="Proteomes" id="UP000501690">
    <property type="component" value="Linkage Group LG7"/>
</dbReference>
<evidence type="ECO:0000313" key="6">
    <source>
        <dbReference type="EMBL" id="QCE01088.1"/>
    </source>
</evidence>
<dbReference type="GO" id="GO:0006952">
    <property type="term" value="P:defense response"/>
    <property type="evidence" value="ECO:0007669"/>
    <property type="project" value="UniProtKB-KW"/>
</dbReference>
<reference evidence="6 7" key="1">
    <citation type="submission" date="2019-04" db="EMBL/GenBank/DDBJ databases">
        <title>An improved genome assembly and genetic linkage map for asparagus bean, Vigna unguiculata ssp. sesquipedialis.</title>
        <authorList>
            <person name="Xia Q."/>
            <person name="Zhang R."/>
            <person name="Dong Y."/>
        </authorList>
    </citation>
    <scope>NUCLEOTIDE SEQUENCE [LARGE SCALE GENOMIC DNA]</scope>
    <source>
        <tissue evidence="6">Leaf</tissue>
    </source>
</reference>
<feature type="domain" description="NB-ARC" evidence="5">
    <location>
        <begin position="153"/>
        <end position="315"/>
    </location>
</feature>
<evidence type="ECO:0000256" key="2">
    <source>
        <dbReference type="ARBA" id="ARBA00022821"/>
    </source>
</evidence>
<dbReference type="EMBL" id="CP039351">
    <property type="protein sequence ID" value="QCE01088.1"/>
    <property type="molecule type" value="Genomic_DNA"/>
</dbReference>
<dbReference type="InterPro" id="IPR027417">
    <property type="entry name" value="P-loop_NTPase"/>
</dbReference>
<organism evidence="6 7">
    <name type="scientific">Vigna unguiculata</name>
    <name type="common">Cowpea</name>
    <dbReference type="NCBI Taxonomy" id="3917"/>
    <lineage>
        <taxon>Eukaryota</taxon>
        <taxon>Viridiplantae</taxon>
        <taxon>Streptophyta</taxon>
        <taxon>Embryophyta</taxon>
        <taxon>Tracheophyta</taxon>
        <taxon>Spermatophyta</taxon>
        <taxon>Magnoliopsida</taxon>
        <taxon>eudicotyledons</taxon>
        <taxon>Gunneridae</taxon>
        <taxon>Pentapetalae</taxon>
        <taxon>rosids</taxon>
        <taxon>fabids</taxon>
        <taxon>Fabales</taxon>
        <taxon>Fabaceae</taxon>
        <taxon>Papilionoideae</taxon>
        <taxon>50 kb inversion clade</taxon>
        <taxon>NPAAA clade</taxon>
        <taxon>indigoferoid/millettioid clade</taxon>
        <taxon>Phaseoleae</taxon>
        <taxon>Vigna</taxon>
    </lineage>
</organism>
<dbReference type="AlphaFoldDB" id="A0A4D6MJC5"/>
<dbReference type="InterPro" id="IPR002182">
    <property type="entry name" value="NB-ARC"/>
</dbReference>
<gene>
    <name evidence="6" type="ORF">DEO72_LG7g2380</name>
</gene>
<keyword evidence="4" id="KW-0175">Coiled coil</keyword>
<dbReference type="PANTHER" id="PTHR33463">
    <property type="entry name" value="NB-ARC DOMAIN-CONTAINING PROTEIN-RELATED"/>
    <property type="match status" value="1"/>
</dbReference>
<sequence>MEDFFLSIASKIAEYAVHPIIHHAQYLCCFKNFASSLPNAKEQLELTRDRVKDRIREAINKVEKVEPAVEKWLKDTEKVLEEVQMLEEKILSVNTSYFRRKCQYSLAKEIERKTIEMIELDRNSKFEPFSRITELPSMKYYSSDNFFMFNSTEESYNKLLEELKNKSVFMIGLVGLGGSGKTTLAKEVGKKAEEMKIFEKVVFATVSQPINIRSIQDQIADQLDFKLKEESDIGRAQRLSERLRKGSTFLILDDVWEKLNFEALGIPLNEISKACCILLTTRSREVCTFMQCQSIIELNLLSDEEAWTLFRHYANISDDSSEGLKGVARKIVNECKGLPIAIVTVGSTLKEKTIANFELALSRLENSKPLDVPKGFTSPYIWKIYFDLEGDLIELGDLERWRMQGERWMKLLTC</sequence>
<dbReference type="Gene3D" id="3.40.50.300">
    <property type="entry name" value="P-loop containing nucleotide triphosphate hydrolases"/>
    <property type="match status" value="1"/>
</dbReference>